<comment type="caution">
    <text evidence="7">The sequence shown here is derived from an EMBL/GenBank/DDBJ whole genome shotgun (WGS) entry which is preliminary data.</text>
</comment>
<feature type="compositionally biased region" description="Low complexity" evidence="4">
    <location>
        <begin position="1236"/>
        <end position="1257"/>
    </location>
</feature>
<comment type="subcellular location">
    <subcellularLocation>
        <location evidence="1">Nucleus</location>
    </subcellularLocation>
</comment>
<feature type="compositionally biased region" description="Acidic residues" evidence="4">
    <location>
        <begin position="801"/>
        <end position="819"/>
    </location>
</feature>
<gene>
    <name evidence="7" type="ORF">DLAC_11082</name>
</gene>
<dbReference type="GO" id="GO:0005634">
    <property type="term" value="C:nucleus"/>
    <property type="evidence" value="ECO:0007669"/>
    <property type="project" value="UniProtKB-SubCell"/>
</dbReference>
<evidence type="ECO:0000259" key="5">
    <source>
        <dbReference type="Pfam" id="PF08161"/>
    </source>
</evidence>
<evidence type="ECO:0000256" key="2">
    <source>
        <dbReference type="ARBA" id="ARBA00007690"/>
    </source>
</evidence>
<name>A0A151Z3I8_TIELA</name>
<feature type="region of interest" description="Disordered" evidence="4">
    <location>
        <begin position="795"/>
        <end position="819"/>
    </location>
</feature>
<dbReference type="EMBL" id="LODT01000051">
    <property type="protein sequence ID" value="KYQ88384.1"/>
    <property type="molecule type" value="Genomic_DNA"/>
</dbReference>
<feature type="domain" description="RRP12 HEAT" evidence="5">
    <location>
        <begin position="336"/>
        <end position="631"/>
    </location>
</feature>
<evidence type="ECO:0000313" key="8">
    <source>
        <dbReference type="Proteomes" id="UP000076078"/>
    </source>
</evidence>
<dbReference type="InterPro" id="IPR016024">
    <property type="entry name" value="ARM-type_fold"/>
</dbReference>
<dbReference type="InParanoid" id="A0A151Z3I8"/>
<comment type="similarity">
    <text evidence="2">Belongs to the RRP12 family.</text>
</comment>
<evidence type="ECO:0000256" key="1">
    <source>
        <dbReference type="ARBA" id="ARBA00004123"/>
    </source>
</evidence>
<dbReference type="FunCoup" id="A0A151Z3I8">
    <property type="interactions" value="630"/>
</dbReference>
<dbReference type="Proteomes" id="UP000076078">
    <property type="component" value="Unassembled WGS sequence"/>
</dbReference>
<reference evidence="7 8" key="1">
    <citation type="submission" date="2015-12" db="EMBL/GenBank/DDBJ databases">
        <title>Dictyostelia acquired genes for synthesis and detection of signals that induce cell-type specialization by lateral gene transfer from prokaryotes.</title>
        <authorList>
            <person name="Gloeckner G."/>
            <person name="Schaap P."/>
        </authorList>
    </citation>
    <scope>NUCLEOTIDE SEQUENCE [LARGE SCALE GENOMIC DNA]</scope>
    <source>
        <strain evidence="7 8">TK</strain>
    </source>
</reference>
<dbReference type="OMA" id="WALDACK"/>
<feature type="compositionally biased region" description="Acidic residues" evidence="4">
    <location>
        <begin position="1159"/>
        <end position="1172"/>
    </location>
</feature>
<dbReference type="PANTHER" id="PTHR48287:SF1">
    <property type="entry name" value="ARM REPEAT SUPERFAMILY PROTEIN"/>
    <property type="match status" value="1"/>
</dbReference>
<feature type="compositionally biased region" description="Basic and acidic residues" evidence="4">
    <location>
        <begin position="1297"/>
        <end position="1324"/>
    </location>
</feature>
<dbReference type="Pfam" id="PF25772">
    <property type="entry name" value="HEAT_RRP12_N"/>
    <property type="match status" value="1"/>
</dbReference>
<dbReference type="OrthoDB" id="2192888at2759"/>
<feature type="domain" description="RRP12 N-terminal HEAT" evidence="6">
    <location>
        <begin position="15"/>
        <end position="266"/>
    </location>
</feature>
<dbReference type="PANTHER" id="PTHR48287">
    <property type="entry name" value="ARM REPEAT SUPERFAMILY PROTEIN"/>
    <property type="match status" value="1"/>
</dbReference>
<dbReference type="STRING" id="361077.A0A151Z3I8"/>
<proteinExistence type="inferred from homology"/>
<dbReference type="InterPro" id="IPR057860">
    <property type="entry name" value="HEAT_RRP12_N"/>
</dbReference>
<dbReference type="Pfam" id="PF08161">
    <property type="entry name" value="RRP12_HEAT"/>
    <property type="match status" value="1"/>
</dbReference>
<dbReference type="SUPFAM" id="SSF48371">
    <property type="entry name" value="ARM repeat"/>
    <property type="match status" value="1"/>
</dbReference>
<keyword evidence="3" id="KW-0539">Nucleus</keyword>
<dbReference type="InterPro" id="IPR011989">
    <property type="entry name" value="ARM-like"/>
</dbReference>
<evidence type="ECO:0000259" key="6">
    <source>
        <dbReference type="Pfam" id="PF25772"/>
    </source>
</evidence>
<feature type="compositionally biased region" description="Basic residues" evidence="4">
    <location>
        <begin position="1176"/>
        <end position="1185"/>
    </location>
</feature>
<dbReference type="InterPro" id="IPR012978">
    <property type="entry name" value="HEAT_RRP12"/>
</dbReference>
<keyword evidence="8" id="KW-1185">Reference proteome</keyword>
<organism evidence="7 8">
    <name type="scientific">Tieghemostelium lacteum</name>
    <name type="common">Slime mold</name>
    <name type="synonym">Dictyostelium lacteum</name>
    <dbReference type="NCBI Taxonomy" id="361077"/>
    <lineage>
        <taxon>Eukaryota</taxon>
        <taxon>Amoebozoa</taxon>
        <taxon>Evosea</taxon>
        <taxon>Eumycetozoa</taxon>
        <taxon>Dictyostelia</taxon>
        <taxon>Dictyosteliales</taxon>
        <taxon>Raperosteliaceae</taxon>
        <taxon>Tieghemostelium</taxon>
    </lineage>
</organism>
<dbReference type="InterPro" id="IPR052087">
    <property type="entry name" value="RRP12"/>
</dbReference>
<feature type="region of interest" description="Disordered" evidence="4">
    <location>
        <begin position="1159"/>
        <end position="1257"/>
    </location>
</feature>
<feature type="region of interest" description="Disordered" evidence="4">
    <location>
        <begin position="1278"/>
        <end position="1347"/>
    </location>
</feature>
<evidence type="ECO:0000256" key="4">
    <source>
        <dbReference type="SAM" id="MobiDB-lite"/>
    </source>
</evidence>
<protein>
    <submittedName>
        <fullName evidence="7">Uncharacterized protein</fullName>
    </submittedName>
</protein>
<evidence type="ECO:0000256" key="3">
    <source>
        <dbReference type="ARBA" id="ARBA00023242"/>
    </source>
</evidence>
<sequence length="1347" mass="154136">MITVEEIFPNIKEGSKTENGQKLYATLQALTDMIKFKKAPIQPTSYYALILQTLVDKSYKETQKSDLLKLLNTVIVRVSHGIIRNQSEILLSMLTSYIKDADEKQQKLSEKEYEQSNEMDIMKSSISIFGYILTITEGASWRVQTYLQSYVLLLELSVHSERSKIRQKTSEQIVLILNSIGALSTKGGMLINSLSEISSSFCRSVFQNLTSETIPKSFYTLTIVNELITLLSPSLMSGLLEDLIKLTAFGNSNLTQQCYRAIGSLFFKTNQLTGLQIQQLIDALFQYPPTGIDYQSIIAYTELLTQSYLYFTKLDNKLCNQHLHKYFSILINNFGSDNEQITRTTMDGFRSVIFECINQEMINQAIQSLANKNNIKSPLENVVNTIESILKMTFKKSWDLGLLVIQALFEQLGPNASPMMNGILINLDKLYSLDMQYQQQLHQIFVSVLLSIGPKNFLSVLPLNLNISPMSKENRNWLLPLMKDNIKYTNMSFFTEYFVPLSQEIKEKSQQSINQNKIIEARNFDILYTQIWNLLPGFLNHPMDGVTSFRALAKTLGTMITEDTNLRVVICQSLSSMINKLRETENTRPLPYIPLRKSYQQMSQERAKETLKVIGGFSKNYLPILFNVFPQAASGQKFHMINTIEAFVSITEPETLNTLFKSLITKLLEALSQEGIEANKDQSASALKASNTKRYYLTDLTIGFVKHLNQENVQVLYKVIKPQLQCQDNMLQKKSFKILVKISEYHPNFIVQNMTKIKSLLVNNLMKSPSNIKKTKLRCLRELVLTLYKGTKAQLPSTNQDQEDDEQLDDVENQQENEDNEEIVIPKLTTYRIKTGWKQLKTKFIPSILPEIILCTKESNGKTKDSANDLLIDMGEVMCLIGAKLSVGIKGLTPEESRKESQKLAIQEYIQLMAAGLASLTPMMVSATIVAMARVIHHFKYYLSVEYIQPLISAILVLLSSPNRETVKAVFGFIRVMIATYKDPKIIAPHLEAVINGLAKWGSEDKNYFRLIIQILLERLIKRFSYDQIYQMVPEDFKKVLTHIRKRKERKEKLKENSNNNNNGDGMQVEEEEEDREQDIQSDSDEEREDGGDIEEFLFNTKKKTKRTQQQADQWIIGEGDEPIDFADRNAINYLLSKPTVSTEGHYKKVKNPFEVDEDGNMIIESTDESDEESQKKKKKSTKKKSFIDQVFDEEADELDRKKPNSQKKRKDLMDMDSDEDDEYDNLARNNDDMKSTFSRKTTKTTKSTKTIKTVKSLKSNKSAGALSGKTNITRIENATNRYNRVRGIDTNVNLDNKSKKNNGDKKGTSKHEPYAYIKLDPKSLNKRSKSKSSDQFKSVLSRKRKK</sequence>
<feature type="compositionally biased region" description="Acidic residues" evidence="4">
    <location>
        <begin position="1068"/>
        <end position="1093"/>
    </location>
</feature>
<accession>A0A151Z3I8</accession>
<feature type="compositionally biased region" description="Acidic residues" evidence="4">
    <location>
        <begin position="1215"/>
        <end position="1225"/>
    </location>
</feature>
<feature type="region of interest" description="Disordered" evidence="4">
    <location>
        <begin position="1049"/>
        <end position="1093"/>
    </location>
</feature>
<evidence type="ECO:0000313" key="7">
    <source>
        <dbReference type="EMBL" id="KYQ88384.1"/>
    </source>
</evidence>
<dbReference type="Gene3D" id="1.25.10.10">
    <property type="entry name" value="Leucine-rich Repeat Variant"/>
    <property type="match status" value="1"/>
</dbReference>